<dbReference type="PANTHER" id="PTHR12993:SF30">
    <property type="entry name" value="N-ACETYL-ALPHA-D-GLUCOSAMINYL L-MALATE DEACETYLASE 1"/>
    <property type="match status" value="1"/>
</dbReference>
<dbReference type="Proteomes" id="UP001195483">
    <property type="component" value="Unassembled WGS sequence"/>
</dbReference>
<gene>
    <name evidence="3" type="ORF">CHS0354_023833</name>
</gene>
<comment type="similarity">
    <text evidence="1">Belongs to the PIGL family.</text>
</comment>
<dbReference type="EMBL" id="JAEAOA010001427">
    <property type="protein sequence ID" value="KAK3582294.1"/>
    <property type="molecule type" value="Genomic_DNA"/>
</dbReference>
<evidence type="ECO:0000256" key="2">
    <source>
        <dbReference type="ARBA" id="ARBA00012176"/>
    </source>
</evidence>
<evidence type="ECO:0000256" key="1">
    <source>
        <dbReference type="ARBA" id="ARBA00006066"/>
    </source>
</evidence>
<sequence>MIQSKNTVYALAFGAHPDDVELCASSTLLKIMQEGHSVAVCDLTLGELGTRGNAKLRKVEAAEATRQMNYTRRISLNLGDGTFENTHENRLEVIKIIRYFRPTVVFANPPEERHPDHKRASSLVSDSVFYSGLSKIKTKFSKIEQSPYRPTYMLYYIHDRFTMPSIIVDVSATFEESRKAVLAFKSQFYSPKATEPETYISRLDFLDSIEARAKVLGEAIGAKYGEGFILKKTPGVFSFYDLFPIRNVIN</sequence>
<dbReference type="InterPro" id="IPR024078">
    <property type="entry name" value="LmbE-like_dom_sf"/>
</dbReference>
<reference evidence="3" key="1">
    <citation type="journal article" date="2021" name="Genome Biol. Evol.">
        <title>A High-Quality Reference Genome for a Parasitic Bivalve with Doubly Uniparental Inheritance (Bivalvia: Unionida).</title>
        <authorList>
            <person name="Smith C.H."/>
        </authorList>
    </citation>
    <scope>NUCLEOTIDE SEQUENCE</scope>
    <source>
        <strain evidence="3">CHS0354</strain>
    </source>
</reference>
<dbReference type="InterPro" id="IPR003737">
    <property type="entry name" value="GlcNAc_PI_deacetylase-related"/>
</dbReference>
<protein>
    <recommendedName>
        <fullName evidence="2">N-acetylglucosaminylphosphatidylinositol deacetylase</fullName>
        <ecNumber evidence="2">3.5.1.89</ecNumber>
    </recommendedName>
</protein>
<evidence type="ECO:0000313" key="4">
    <source>
        <dbReference type="Proteomes" id="UP001195483"/>
    </source>
</evidence>
<dbReference type="SUPFAM" id="SSF102588">
    <property type="entry name" value="LmbE-like"/>
    <property type="match status" value="1"/>
</dbReference>
<keyword evidence="4" id="KW-1185">Reference proteome</keyword>
<dbReference type="GO" id="GO:0000225">
    <property type="term" value="F:N-acetylglucosaminylphosphatidylinositol deacetylase activity"/>
    <property type="evidence" value="ECO:0007669"/>
    <property type="project" value="UniProtKB-EC"/>
</dbReference>
<organism evidence="3 4">
    <name type="scientific">Potamilus streckersoni</name>
    <dbReference type="NCBI Taxonomy" id="2493646"/>
    <lineage>
        <taxon>Eukaryota</taxon>
        <taxon>Metazoa</taxon>
        <taxon>Spiralia</taxon>
        <taxon>Lophotrochozoa</taxon>
        <taxon>Mollusca</taxon>
        <taxon>Bivalvia</taxon>
        <taxon>Autobranchia</taxon>
        <taxon>Heteroconchia</taxon>
        <taxon>Palaeoheterodonta</taxon>
        <taxon>Unionida</taxon>
        <taxon>Unionoidea</taxon>
        <taxon>Unionidae</taxon>
        <taxon>Ambleminae</taxon>
        <taxon>Lampsilini</taxon>
        <taxon>Potamilus</taxon>
    </lineage>
</organism>
<dbReference type="EC" id="3.5.1.89" evidence="2"/>
<dbReference type="AlphaFoldDB" id="A0AAE0RZ60"/>
<dbReference type="PANTHER" id="PTHR12993">
    <property type="entry name" value="N-ACETYLGLUCOSAMINYL-PHOSPHATIDYLINOSITOL DE-N-ACETYLASE-RELATED"/>
    <property type="match status" value="1"/>
</dbReference>
<dbReference type="Pfam" id="PF02585">
    <property type="entry name" value="PIG-L"/>
    <property type="match status" value="1"/>
</dbReference>
<dbReference type="Gene3D" id="3.40.50.10320">
    <property type="entry name" value="LmbE-like"/>
    <property type="match status" value="1"/>
</dbReference>
<dbReference type="GO" id="GO:0071793">
    <property type="term" value="P:bacillithiol biosynthetic process"/>
    <property type="evidence" value="ECO:0007669"/>
    <property type="project" value="InterPro"/>
</dbReference>
<reference evidence="3" key="3">
    <citation type="submission" date="2023-05" db="EMBL/GenBank/DDBJ databases">
        <authorList>
            <person name="Smith C.H."/>
        </authorList>
    </citation>
    <scope>NUCLEOTIDE SEQUENCE</scope>
    <source>
        <strain evidence="3">CHS0354</strain>
        <tissue evidence="3">Mantle</tissue>
    </source>
</reference>
<comment type="caution">
    <text evidence="3">The sequence shown here is derived from an EMBL/GenBank/DDBJ whole genome shotgun (WGS) entry which is preliminary data.</text>
</comment>
<accession>A0AAE0RZ60</accession>
<dbReference type="InterPro" id="IPR023842">
    <property type="entry name" value="Bacillithiol_biosynth_BshB1"/>
</dbReference>
<name>A0AAE0RZ60_9BIVA</name>
<proteinExistence type="inferred from homology"/>
<reference evidence="3" key="2">
    <citation type="journal article" date="2021" name="Genome Biol. Evol.">
        <title>Developing a high-quality reference genome for a parasitic bivalve with doubly uniparental inheritance (Bivalvia: Unionida).</title>
        <authorList>
            <person name="Smith C.H."/>
        </authorList>
    </citation>
    <scope>NUCLEOTIDE SEQUENCE</scope>
    <source>
        <strain evidence="3">CHS0354</strain>
        <tissue evidence="3">Mantle</tissue>
    </source>
</reference>
<dbReference type="NCBIfam" id="TIGR04001">
    <property type="entry name" value="thiol_BshB1"/>
    <property type="match status" value="1"/>
</dbReference>
<evidence type="ECO:0000313" key="3">
    <source>
        <dbReference type="EMBL" id="KAK3582294.1"/>
    </source>
</evidence>